<reference evidence="3" key="1">
    <citation type="journal article" date="2019" name="Int. J. Syst. Evol. Microbiol.">
        <title>The Global Catalogue of Microorganisms (GCM) 10K type strain sequencing project: providing services to taxonomists for standard genome sequencing and annotation.</title>
        <authorList>
            <consortium name="The Broad Institute Genomics Platform"/>
            <consortium name="The Broad Institute Genome Sequencing Center for Infectious Disease"/>
            <person name="Wu L."/>
            <person name="Ma J."/>
        </authorList>
    </citation>
    <scope>NUCLEOTIDE SEQUENCE [LARGE SCALE GENOMIC DNA]</scope>
    <source>
        <strain evidence="3">JCM 6833</strain>
    </source>
</reference>
<accession>A0ABP6CSX3</accession>
<organism evidence="2 3">
    <name type="scientific">Actinomadura fulvescens</name>
    <dbReference type="NCBI Taxonomy" id="46160"/>
    <lineage>
        <taxon>Bacteria</taxon>
        <taxon>Bacillati</taxon>
        <taxon>Actinomycetota</taxon>
        <taxon>Actinomycetes</taxon>
        <taxon>Streptosporangiales</taxon>
        <taxon>Thermomonosporaceae</taxon>
        <taxon>Actinomadura</taxon>
    </lineage>
</organism>
<sequence length="159" mass="17654">MSLAEKITFLFENLDEGIDPRTGKPYRYKEAAAAITDKTGKEITGNGLWKLMTGKTQDPKKSTLEGLAAFFEVEIDYFFDNATSKRAAERIAARAAERAERQAELLDLLEKNGVPQVHLRQLSDLSPAGKQMIAQAIAQTLRVEQLEREAAERDGPSSK</sequence>
<comment type="caution">
    <text evidence="2">The sequence shown here is derived from an EMBL/GenBank/DDBJ whole genome shotgun (WGS) entry which is preliminary data.</text>
</comment>
<evidence type="ECO:0000313" key="2">
    <source>
        <dbReference type="EMBL" id="GAA2627624.1"/>
    </source>
</evidence>
<dbReference type="InterPro" id="IPR010982">
    <property type="entry name" value="Lambda_DNA-bd_dom_sf"/>
</dbReference>
<dbReference type="Gene3D" id="1.10.260.40">
    <property type="entry name" value="lambda repressor-like DNA-binding domains"/>
    <property type="match status" value="1"/>
</dbReference>
<name>A0ABP6CSX3_9ACTN</name>
<dbReference type="InterPro" id="IPR001387">
    <property type="entry name" value="Cro/C1-type_HTH"/>
</dbReference>
<dbReference type="PROSITE" id="PS50943">
    <property type="entry name" value="HTH_CROC1"/>
    <property type="match status" value="1"/>
</dbReference>
<protein>
    <recommendedName>
        <fullName evidence="1">HTH cro/C1-type domain-containing protein</fullName>
    </recommendedName>
</protein>
<evidence type="ECO:0000313" key="3">
    <source>
        <dbReference type="Proteomes" id="UP001501509"/>
    </source>
</evidence>
<gene>
    <name evidence="2" type="ORF">GCM10010411_75990</name>
</gene>
<evidence type="ECO:0000259" key="1">
    <source>
        <dbReference type="PROSITE" id="PS50943"/>
    </source>
</evidence>
<proteinExistence type="predicted"/>
<dbReference type="Proteomes" id="UP001501509">
    <property type="component" value="Unassembled WGS sequence"/>
</dbReference>
<feature type="domain" description="HTH cro/C1-type" evidence="1">
    <location>
        <begin position="53"/>
        <end position="78"/>
    </location>
</feature>
<keyword evidence="3" id="KW-1185">Reference proteome</keyword>
<dbReference type="EMBL" id="BAAATD010000013">
    <property type="protein sequence ID" value="GAA2627624.1"/>
    <property type="molecule type" value="Genomic_DNA"/>
</dbReference>